<organism evidence="2 3">
    <name type="scientific">Streptomyces typhae</name>
    <dbReference type="NCBI Taxonomy" id="2681492"/>
    <lineage>
        <taxon>Bacteria</taxon>
        <taxon>Bacillati</taxon>
        <taxon>Actinomycetota</taxon>
        <taxon>Actinomycetes</taxon>
        <taxon>Kitasatosporales</taxon>
        <taxon>Streptomycetaceae</taxon>
        <taxon>Streptomyces</taxon>
    </lineage>
</organism>
<keyword evidence="3" id="KW-1185">Reference proteome</keyword>
<evidence type="ECO:0000256" key="1">
    <source>
        <dbReference type="SAM" id="MobiDB-lite"/>
    </source>
</evidence>
<feature type="region of interest" description="Disordered" evidence="1">
    <location>
        <begin position="51"/>
        <end position="70"/>
    </location>
</feature>
<accession>A0A6L6X767</accession>
<feature type="compositionally biased region" description="Basic and acidic residues" evidence="1">
    <location>
        <begin position="55"/>
        <end position="70"/>
    </location>
</feature>
<dbReference type="RefSeq" id="WP_157168822.1">
    <property type="nucleotide sequence ID" value="NZ_WPNZ01000025.1"/>
</dbReference>
<reference evidence="2 3" key="1">
    <citation type="submission" date="2019-11" db="EMBL/GenBank/DDBJ databases">
        <title>Streptomyces typhae sp. nov., a novel endophytic actinomycete isolated from the root of cattail pollen (Typha angustifolia L.).</title>
        <authorList>
            <person name="Peng C."/>
        </authorList>
    </citation>
    <scope>NUCLEOTIDE SEQUENCE [LARGE SCALE GENOMIC DNA]</scope>
    <source>
        <strain evidence="3">p1417</strain>
    </source>
</reference>
<gene>
    <name evidence="2" type="ORF">GPA10_34070</name>
</gene>
<sequence>MTASLTCKKIASLATGSVVYAWETAEGADGNVLIDPEGAVARPCTAAGDPLGDTLLDKRTGNVRNPDPDPGARRAFLQVAAAIFQERQRQGRLPDTVTRAYW</sequence>
<dbReference type="Proteomes" id="UP000483802">
    <property type="component" value="Unassembled WGS sequence"/>
</dbReference>
<evidence type="ECO:0000313" key="2">
    <source>
        <dbReference type="EMBL" id="MVO89646.1"/>
    </source>
</evidence>
<dbReference type="AlphaFoldDB" id="A0A6L6X767"/>
<proteinExistence type="predicted"/>
<dbReference type="EMBL" id="WPNZ01000025">
    <property type="protein sequence ID" value="MVO89646.1"/>
    <property type="molecule type" value="Genomic_DNA"/>
</dbReference>
<protein>
    <submittedName>
        <fullName evidence="2">Uncharacterized protein</fullName>
    </submittedName>
</protein>
<evidence type="ECO:0000313" key="3">
    <source>
        <dbReference type="Proteomes" id="UP000483802"/>
    </source>
</evidence>
<name>A0A6L6X767_9ACTN</name>
<comment type="caution">
    <text evidence="2">The sequence shown here is derived from an EMBL/GenBank/DDBJ whole genome shotgun (WGS) entry which is preliminary data.</text>
</comment>